<dbReference type="Gene3D" id="3.30.360.30">
    <property type="entry name" value="homospermidine synthase like"/>
    <property type="match status" value="1"/>
</dbReference>
<comment type="caution">
    <text evidence="3">The sequence shown here is derived from an EMBL/GenBank/DDBJ whole genome shotgun (WGS) entry which is preliminary data.</text>
</comment>
<evidence type="ECO:0000259" key="2">
    <source>
        <dbReference type="Pfam" id="PF16653"/>
    </source>
</evidence>
<dbReference type="AlphaFoldDB" id="A0AA94JJC6"/>
<dbReference type="InterPro" id="IPR032095">
    <property type="entry name" value="Sacchrp_dh-like_C"/>
</dbReference>
<name>A0AA94JJC6_9PSED</name>
<accession>A0AA94JJC6</accession>
<dbReference type="Pfam" id="PF03435">
    <property type="entry name" value="Sacchrp_dh_NADP"/>
    <property type="match status" value="1"/>
</dbReference>
<dbReference type="InterPro" id="IPR005097">
    <property type="entry name" value="Sacchrp_dh_NADP-bd"/>
</dbReference>
<evidence type="ECO:0000259" key="1">
    <source>
        <dbReference type="Pfam" id="PF03435"/>
    </source>
</evidence>
<feature type="domain" description="Saccharopine dehydrogenase-like C-terminal" evidence="2">
    <location>
        <begin position="154"/>
        <end position="436"/>
    </location>
</feature>
<feature type="domain" description="Saccharopine dehydrogenase NADP binding" evidence="1">
    <location>
        <begin position="12"/>
        <end position="150"/>
    </location>
</feature>
<dbReference type="InterPro" id="IPR023181">
    <property type="entry name" value="Homospermid_syn-like_C"/>
</dbReference>
<sequence length="470" mass="52055">MDGQFHFTGNFVFVGFGSITKAVLPLLLEQHEINVNSVVVVAPVLEDSQWFEAQGITLVRCGLNPENFRQILDRLLAAGDFLVNLSVNVSSIDLVSYCVAAGVLYLDTCVEPWEGGYENPSLSLSERTNYAMRYQMLRLRELLDRGPTAVIAHGANPGLISHFLKEALICLAQELKTPVPKTRAGVDWGVLAMEMDVKVIHVAERDTQCSRRIKRPDEFVNTWSVDGFLSEGRQAAELSLGTHEKTWPVDAKCHLFGSGNAIYLDRPGASVQVKTWTPEGGACLGLLITHHETVSTADFLTVKRSGKVIYRPTVHYAYHPCDDALLSINELIGQGWRPQAKQRIMCAEIARGGVDALGVLLMGHAKNAYWYGSLLTVDQARTVAPFNTATSLQVVAGVLAGIIWAVRHPDRGIVEAEQMDHEEVLQLARPYLGMLTGIQTDWRPTDCPTHLLRGEPEAIDQWQFEQFRIA</sequence>
<dbReference type="Gene3D" id="3.40.50.720">
    <property type="entry name" value="NAD(P)-binding Rossmann-like Domain"/>
    <property type="match status" value="1"/>
</dbReference>
<dbReference type="Pfam" id="PF16653">
    <property type="entry name" value="Sacchrp_dh_C"/>
    <property type="match status" value="1"/>
</dbReference>
<organism evidence="3 4">
    <name type="scientific">Pseudomonas koreensis</name>
    <dbReference type="NCBI Taxonomy" id="198620"/>
    <lineage>
        <taxon>Bacteria</taxon>
        <taxon>Pseudomonadati</taxon>
        <taxon>Pseudomonadota</taxon>
        <taxon>Gammaproteobacteria</taxon>
        <taxon>Pseudomonadales</taxon>
        <taxon>Pseudomonadaceae</taxon>
        <taxon>Pseudomonas</taxon>
    </lineage>
</organism>
<dbReference type="RefSeq" id="WP_127648960.1">
    <property type="nucleotide sequence ID" value="NZ_MKWS01000005.1"/>
</dbReference>
<evidence type="ECO:0000313" key="4">
    <source>
        <dbReference type="Proteomes" id="UP000288002"/>
    </source>
</evidence>
<proteinExistence type="predicted"/>
<reference evidence="3 4" key="1">
    <citation type="submission" date="2016-10" db="EMBL/GenBank/DDBJ databases">
        <title>Search of new enzymes for the oxidation of sulfur compounds.</title>
        <authorList>
            <person name="Novo A."/>
            <person name="Moreira I.S."/>
            <person name="Castro P.M."/>
        </authorList>
    </citation>
    <scope>NUCLEOTIDE SEQUENCE [LARGE SCALE GENOMIC DNA]</scope>
    <source>
        <strain evidence="3 4">A9</strain>
    </source>
</reference>
<dbReference type="Proteomes" id="UP000288002">
    <property type="component" value="Unassembled WGS sequence"/>
</dbReference>
<dbReference type="EMBL" id="MKWS01000005">
    <property type="protein sequence ID" value="RVD78300.1"/>
    <property type="molecule type" value="Genomic_DNA"/>
</dbReference>
<protein>
    <submittedName>
        <fullName evidence="3">Homospermidine synthase</fullName>
    </submittedName>
</protein>
<gene>
    <name evidence="3" type="ORF">A9HBioS_2145</name>
</gene>
<evidence type="ECO:0000313" key="3">
    <source>
        <dbReference type="EMBL" id="RVD78300.1"/>
    </source>
</evidence>